<feature type="domain" description="NB-ARC" evidence="5">
    <location>
        <begin position="172"/>
        <end position="330"/>
    </location>
</feature>
<dbReference type="InterPro" id="IPR058922">
    <property type="entry name" value="WHD_DRP"/>
</dbReference>
<evidence type="ECO:0000259" key="7">
    <source>
        <dbReference type="Pfam" id="PF23559"/>
    </source>
</evidence>
<keyword evidence="4" id="KW-0067">ATP-binding</keyword>
<dbReference type="InterPro" id="IPR032675">
    <property type="entry name" value="LRR_dom_sf"/>
</dbReference>
<dbReference type="Gene3D" id="3.80.10.10">
    <property type="entry name" value="Ribonuclease Inhibitor"/>
    <property type="match status" value="1"/>
</dbReference>
<dbReference type="PANTHER" id="PTHR36766:SF38">
    <property type="entry name" value="DISEASE RESISTANCE PROTEIN RGA3"/>
    <property type="match status" value="1"/>
</dbReference>
<feature type="domain" description="Disease resistance R13L4/SHOC-2-like LRR" evidence="8">
    <location>
        <begin position="482"/>
        <end position="617"/>
    </location>
</feature>
<dbReference type="InterPro" id="IPR041118">
    <property type="entry name" value="Rx_N"/>
</dbReference>
<name>A0AAW1Y3T5_RUBAR</name>
<organism evidence="9 10">
    <name type="scientific">Rubus argutus</name>
    <name type="common">Southern blackberry</name>
    <dbReference type="NCBI Taxonomy" id="59490"/>
    <lineage>
        <taxon>Eukaryota</taxon>
        <taxon>Viridiplantae</taxon>
        <taxon>Streptophyta</taxon>
        <taxon>Embryophyta</taxon>
        <taxon>Tracheophyta</taxon>
        <taxon>Spermatophyta</taxon>
        <taxon>Magnoliopsida</taxon>
        <taxon>eudicotyledons</taxon>
        <taxon>Gunneridae</taxon>
        <taxon>Pentapetalae</taxon>
        <taxon>rosids</taxon>
        <taxon>fabids</taxon>
        <taxon>Rosales</taxon>
        <taxon>Rosaceae</taxon>
        <taxon>Rosoideae</taxon>
        <taxon>Rosoideae incertae sedis</taxon>
        <taxon>Rubus</taxon>
    </lineage>
</organism>
<dbReference type="InterPro" id="IPR002182">
    <property type="entry name" value="NB-ARC"/>
</dbReference>
<dbReference type="FunFam" id="3.40.50.300:FF:001091">
    <property type="entry name" value="Probable disease resistance protein At1g61300"/>
    <property type="match status" value="1"/>
</dbReference>
<dbReference type="PRINTS" id="PR00364">
    <property type="entry name" value="DISEASERSIST"/>
</dbReference>
<dbReference type="GO" id="GO:0043531">
    <property type="term" value="F:ADP binding"/>
    <property type="evidence" value="ECO:0007669"/>
    <property type="project" value="InterPro"/>
</dbReference>
<dbReference type="InterPro" id="IPR027417">
    <property type="entry name" value="P-loop_NTPase"/>
</dbReference>
<dbReference type="SUPFAM" id="SSF52540">
    <property type="entry name" value="P-loop containing nucleoside triphosphate hydrolases"/>
    <property type="match status" value="1"/>
</dbReference>
<dbReference type="Gene3D" id="3.40.50.300">
    <property type="entry name" value="P-loop containing nucleotide triphosphate hydrolases"/>
    <property type="match status" value="1"/>
</dbReference>
<evidence type="ECO:0008006" key="11">
    <source>
        <dbReference type="Google" id="ProtNLM"/>
    </source>
</evidence>
<keyword evidence="3" id="KW-0611">Plant defense</keyword>
<dbReference type="GO" id="GO:0006952">
    <property type="term" value="P:defense response"/>
    <property type="evidence" value="ECO:0007669"/>
    <property type="project" value="UniProtKB-KW"/>
</dbReference>
<dbReference type="PANTHER" id="PTHR36766">
    <property type="entry name" value="PLANT BROAD-SPECTRUM MILDEW RESISTANCE PROTEIN RPW8"/>
    <property type="match status" value="1"/>
</dbReference>
<dbReference type="InterPro" id="IPR055414">
    <property type="entry name" value="LRR_R13L4/SHOC2-like"/>
</dbReference>
<dbReference type="GO" id="GO:0051707">
    <property type="term" value="P:response to other organism"/>
    <property type="evidence" value="ECO:0007669"/>
    <property type="project" value="UniProtKB-ARBA"/>
</dbReference>
<evidence type="ECO:0000313" key="9">
    <source>
        <dbReference type="EMBL" id="KAK9943121.1"/>
    </source>
</evidence>
<evidence type="ECO:0000259" key="6">
    <source>
        <dbReference type="Pfam" id="PF18052"/>
    </source>
</evidence>
<dbReference type="GO" id="GO:0005524">
    <property type="term" value="F:ATP binding"/>
    <property type="evidence" value="ECO:0007669"/>
    <property type="project" value="UniProtKB-KW"/>
</dbReference>
<dbReference type="Pfam" id="PF00931">
    <property type="entry name" value="NB-ARC"/>
    <property type="match status" value="1"/>
</dbReference>
<dbReference type="Gene3D" id="1.20.5.4130">
    <property type="match status" value="1"/>
</dbReference>
<feature type="domain" description="Disease resistance protein winged helix" evidence="7">
    <location>
        <begin position="332"/>
        <end position="404"/>
    </location>
</feature>
<evidence type="ECO:0000256" key="2">
    <source>
        <dbReference type="ARBA" id="ARBA00022741"/>
    </source>
</evidence>
<dbReference type="AlphaFoldDB" id="A0AAW1Y3T5"/>
<sequence length="649" mass="74217">MAEGVLFNIAEGIIGRLGSHAFQEVGLIWGVKDELQMLQQMVTQLQAVLLDAEQKQANNQVKLWLQSLEDVVYDADDVLDVFYCEAQRRQMVPGNNKISNQVRIFFSSSNQLAFRRKIGHKIKHIKERLNVIATLRTNFHLEEGFEETQHITRERETYSFVPMEKIIGRDEDKRAVIQLLLDTISEENVSTISIVGFGGLGKTVLAQLVFNDKEVQKHFDLKMWICVSNVFELSIIVKKIIESATNETPKSLSMDQLQKKLREKINGKRYLLVLEDVWNQNREKWLGLKELLMGGAKGSRILITTRCKIVAEVSDTAKAYALRGLDEKQSCLFPSGYEISVGNLVKLWVAQGFIKSSDQNECLEDVGYGYFMELLWRSFFHEETKDDFGTMISCKMHDVMNALAISVSGTVSTIIDQNRENFVEKCRHVSLNFPVKLSKWKIPSSLLKANKIRSLLFLRECLWYSDDEKGLSESFCNTISSYLKSLRMLSLNGLGFTTVPKCLSKMQQLRYLNLGHNRMTRLPNWVVKLQNLQTLDLSACYNLMELPRDLKKMINLRHLMLTDCDSLTHMPCGLGELMCLRTLDRFVLCRQDSSIKRFSAGLGELKKLNKLRGRLEIANLGHGKDVSESNVASIMKRETASLFTDFTME</sequence>
<dbReference type="PROSITE" id="PS51450">
    <property type="entry name" value="LRR"/>
    <property type="match status" value="1"/>
</dbReference>
<keyword evidence="2" id="KW-0547">Nucleotide-binding</keyword>
<dbReference type="CDD" id="cd14798">
    <property type="entry name" value="RX-CC_like"/>
    <property type="match status" value="1"/>
</dbReference>
<dbReference type="EMBL" id="JBEDUW010000002">
    <property type="protein sequence ID" value="KAK9943121.1"/>
    <property type="molecule type" value="Genomic_DNA"/>
</dbReference>
<dbReference type="Pfam" id="PF23559">
    <property type="entry name" value="WHD_DRP"/>
    <property type="match status" value="1"/>
</dbReference>
<proteinExistence type="predicted"/>
<keyword evidence="10" id="KW-1185">Reference proteome</keyword>
<dbReference type="InterPro" id="IPR001611">
    <property type="entry name" value="Leu-rich_rpt"/>
</dbReference>
<evidence type="ECO:0000256" key="1">
    <source>
        <dbReference type="ARBA" id="ARBA00022737"/>
    </source>
</evidence>
<evidence type="ECO:0000259" key="5">
    <source>
        <dbReference type="Pfam" id="PF00931"/>
    </source>
</evidence>
<evidence type="ECO:0000256" key="3">
    <source>
        <dbReference type="ARBA" id="ARBA00022821"/>
    </source>
</evidence>
<keyword evidence="1" id="KW-0677">Repeat</keyword>
<reference evidence="9 10" key="1">
    <citation type="journal article" date="2023" name="G3 (Bethesda)">
        <title>A chromosome-length genome assembly and annotation of blackberry (Rubus argutus, cv. 'Hillquist').</title>
        <authorList>
            <person name="Bruna T."/>
            <person name="Aryal R."/>
            <person name="Dudchenko O."/>
            <person name="Sargent D.J."/>
            <person name="Mead D."/>
            <person name="Buti M."/>
            <person name="Cavallini A."/>
            <person name="Hytonen T."/>
            <person name="Andres J."/>
            <person name="Pham M."/>
            <person name="Weisz D."/>
            <person name="Mascagni F."/>
            <person name="Usai G."/>
            <person name="Natali L."/>
            <person name="Bassil N."/>
            <person name="Fernandez G.E."/>
            <person name="Lomsadze A."/>
            <person name="Armour M."/>
            <person name="Olukolu B."/>
            <person name="Poorten T."/>
            <person name="Britton C."/>
            <person name="Davik J."/>
            <person name="Ashrafi H."/>
            <person name="Aiden E.L."/>
            <person name="Borodovsky M."/>
            <person name="Worthington M."/>
        </authorList>
    </citation>
    <scope>NUCLEOTIDE SEQUENCE [LARGE SCALE GENOMIC DNA]</scope>
    <source>
        <strain evidence="9">PI 553951</strain>
    </source>
</reference>
<evidence type="ECO:0000313" key="10">
    <source>
        <dbReference type="Proteomes" id="UP001457282"/>
    </source>
</evidence>
<evidence type="ECO:0000256" key="4">
    <source>
        <dbReference type="ARBA" id="ARBA00022840"/>
    </source>
</evidence>
<dbReference type="Pfam" id="PF18052">
    <property type="entry name" value="Rx_N"/>
    <property type="match status" value="1"/>
</dbReference>
<comment type="caution">
    <text evidence="9">The sequence shown here is derived from an EMBL/GenBank/DDBJ whole genome shotgun (WGS) entry which is preliminary data.</text>
</comment>
<protein>
    <recommendedName>
        <fullName evidence="11">Disease resistance protein RGA3</fullName>
    </recommendedName>
</protein>
<gene>
    <name evidence="9" type="ORF">M0R45_008740</name>
</gene>
<feature type="domain" description="Disease resistance N-terminal" evidence="6">
    <location>
        <begin position="13"/>
        <end position="99"/>
    </location>
</feature>
<evidence type="ECO:0000259" key="8">
    <source>
        <dbReference type="Pfam" id="PF23598"/>
    </source>
</evidence>
<dbReference type="SUPFAM" id="SSF52058">
    <property type="entry name" value="L domain-like"/>
    <property type="match status" value="1"/>
</dbReference>
<dbReference type="Proteomes" id="UP001457282">
    <property type="component" value="Unassembled WGS sequence"/>
</dbReference>
<dbReference type="Pfam" id="PF23598">
    <property type="entry name" value="LRR_14"/>
    <property type="match status" value="1"/>
</dbReference>
<accession>A0AAW1Y3T5</accession>
<dbReference type="InterPro" id="IPR038005">
    <property type="entry name" value="RX-like_CC"/>
</dbReference>